<dbReference type="Pfam" id="PF01522">
    <property type="entry name" value="Polysacc_deac_1"/>
    <property type="match status" value="1"/>
</dbReference>
<dbReference type="PROSITE" id="PS51677">
    <property type="entry name" value="NODB"/>
    <property type="match status" value="1"/>
</dbReference>
<evidence type="ECO:0000256" key="2">
    <source>
        <dbReference type="ARBA" id="ARBA00022801"/>
    </source>
</evidence>
<gene>
    <name evidence="5" type="ORF">SAMN02910265_00860</name>
</gene>
<feature type="non-terminal residue" evidence="5">
    <location>
        <position position="1"/>
    </location>
</feature>
<dbReference type="PANTHER" id="PTHR10587">
    <property type="entry name" value="GLYCOSYL TRANSFERASE-RELATED"/>
    <property type="match status" value="1"/>
</dbReference>
<protein>
    <submittedName>
        <fullName evidence="5">Peptidoglycan/xylan/chitin deacetylase, PgdA/CDA1 family</fullName>
    </submittedName>
</protein>
<dbReference type="InterPro" id="IPR050248">
    <property type="entry name" value="Polysacc_deacetylase_ArnD"/>
</dbReference>
<dbReference type="SUPFAM" id="SSF88713">
    <property type="entry name" value="Glycoside hydrolase/deacetylase"/>
    <property type="match status" value="1"/>
</dbReference>
<dbReference type="RefSeq" id="WP_175460883.1">
    <property type="nucleotide sequence ID" value="NZ_FNWV01000002.1"/>
</dbReference>
<proteinExistence type="predicted"/>
<dbReference type="AlphaFoldDB" id="A0A1H6IKZ0"/>
<dbReference type="GO" id="GO:0016810">
    <property type="term" value="F:hydrolase activity, acting on carbon-nitrogen (but not peptide) bonds"/>
    <property type="evidence" value="ECO:0007669"/>
    <property type="project" value="InterPro"/>
</dbReference>
<evidence type="ECO:0000313" key="6">
    <source>
        <dbReference type="Proteomes" id="UP000183190"/>
    </source>
</evidence>
<sequence>QQNNDWNNWGQQNNGWDWNNQNNNQWNQNNDWNNWGNQNQNNTWDWNNQNNNQWNGVVNNDWNNQNQGWDWNQNNNWNQNNDWNNNNQWNQNNDWNNWGQQNNGWDWNNQNNNQWNQNNDWNNWGNQNQGWDWNNQNNNQWNGVTNNDWNQNNDWNNWGGQQQNNDWNQGQQNNGGQPQGGGVQAGKKLCAISFDDGASATSKSDPGYRIIDALIKNNMTATFFIVSDWIKTNDQVKYEYQNGMEVANHTKSHQSLGSLGSQQIRSEWEQCNSKLKSIIGAEPSHLMRLPYLDGGGQVKSALYDVPLISCAIDTQDWNGASKDQIVNTIKQAAQNGSLEGAIVLCHENYATTAAAMEEVLPWLAQNGYQNVNISDLAAAKGKTLAGGQVHTRV</sequence>
<dbReference type="Gene3D" id="3.20.20.370">
    <property type="entry name" value="Glycoside hydrolase/deacetylase"/>
    <property type="match status" value="1"/>
</dbReference>
<dbReference type="Proteomes" id="UP000183190">
    <property type="component" value="Unassembled WGS sequence"/>
</dbReference>
<feature type="compositionally biased region" description="Low complexity" evidence="3">
    <location>
        <begin position="123"/>
        <end position="176"/>
    </location>
</feature>
<dbReference type="EMBL" id="FNWV01000002">
    <property type="protein sequence ID" value="SEH47022.1"/>
    <property type="molecule type" value="Genomic_DNA"/>
</dbReference>
<feature type="region of interest" description="Disordered" evidence="3">
    <location>
        <begin position="123"/>
        <end position="184"/>
    </location>
</feature>
<evidence type="ECO:0000256" key="3">
    <source>
        <dbReference type="SAM" id="MobiDB-lite"/>
    </source>
</evidence>
<evidence type="ECO:0000259" key="4">
    <source>
        <dbReference type="PROSITE" id="PS51677"/>
    </source>
</evidence>
<evidence type="ECO:0000256" key="1">
    <source>
        <dbReference type="ARBA" id="ARBA00022723"/>
    </source>
</evidence>
<dbReference type="GO" id="GO:0046872">
    <property type="term" value="F:metal ion binding"/>
    <property type="evidence" value="ECO:0007669"/>
    <property type="project" value="UniProtKB-KW"/>
</dbReference>
<feature type="region of interest" description="Disordered" evidence="3">
    <location>
        <begin position="1"/>
        <end position="29"/>
    </location>
</feature>
<name>A0A1H6IKZ0_RUMFL</name>
<evidence type="ECO:0000313" key="5">
    <source>
        <dbReference type="EMBL" id="SEH47022.1"/>
    </source>
</evidence>
<keyword evidence="2" id="KW-0378">Hydrolase</keyword>
<dbReference type="PANTHER" id="PTHR10587:SF133">
    <property type="entry name" value="CHITIN DEACETYLASE 1-RELATED"/>
    <property type="match status" value="1"/>
</dbReference>
<organism evidence="5 6">
    <name type="scientific">Ruminococcus flavefaciens</name>
    <dbReference type="NCBI Taxonomy" id="1265"/>
    <lineage>
        <taxon>Bacteria</taxon>
        <taxon>Bacillati</taxon>
        <taxon>Bacillota</taxon>
        <taxon>Clostridia</taxon>
        <taxon>Eubacteriales</taxon>
        <taxon>Oscillospiraceae</taxon>
        <taxon>Ruminococcus</taxon>
    </lineage>
</organism>
<accession>A0A1H6IKZ0</accession>
<dbReference type="InterPro" id="IPR002509">
    <property type="entry name" value="NODB_dom"/>
</dbReference>
<feature type="domain" description="NodB homology" evidence="4">
    <location>
        <begin position="188"/>
        <end position="371"/>
    </location>
</feature>
<reference evidence="5 6" key="1">
    <citation type="submission" date="2016-10" db="EMBL/GenBank/DDBJ databases">
        <authorList>
            <person name="de Groot N.N."/>
        </authorList>
    </citation>
    <scope>NUCLEOTIDE SEQUENCE [LARGE SCALE GENOMIC DNA]</scope>
    <source>
        <strain evidence="5 6">YAD2003</strain>
    </source>
</reference>
<dbReference type="GO" id="GO:0016020">
    <property type="term" value="C:membrane"/>
    <property type="evidence" value="ECO:0007669"/>
    <property type="project" value="TreeGrafter"/>
</dbReference>
<keyword evidence="1" id="KW-0479">Metal-binding</keyword>
<dbReference type="GO" id="GO:0005975">
    <property type="term" value="P:carbohydrate metabolic process"/>
    <property type="evidence" value="ECO:0007669"/>
    <property type="project" value="InterPro"/>
</dbReference>
<dbReference type="InterPro" id="IPR011330">
    <property type="entry name" value="Glyco_hydro/deAcase_b/a-brl"/>
</dbReference>